<dbReference type="Proteomes" id="UP000736335">
    <property type="component" value="Unassembled WGS sequence"/>
</dbReference>
<protein>
    <submittedName>
        <fullName evidence="7">Ribonuclease T1</fullName>
    </submittedName>
</protein>
<gene>
    <name evidence="7" type="ORF">BJ322DRAFT_1208064</name>
</gene>
<dbReference type="InterPro" id="IPR016191">
    <property type="entry name" value="Ribonuclease/ribotoxin"/>
</dbReference>
<feature type="chain" id="PRO_5040462771" evidence="6">
    <location>
        <begin position="19"/>
        <end position="124"/>
    </location>
</feature>
<evidence type="ECO:0000256" key="6">
    <source>
        <dbReference type="SAM" id="SignalP"/>
    </source>
</evidence>
<reference evidence="7" key="1">
    <citation type="journal article" date="2020" name="Nat. Commun.">
        <title>Large-scale genome sequencing of mycorrhizal fungi provides insights into the early evolution of symbiotic traits.</title>
        <authorList>
            <person name="Miyauchi S."/>
            <person name="Kiss E."/>
            <person name="Kuo A."/>
            <person name="Drula E."/>
            <person name="Kohler A."/>
            <person name="Sanchez-Garcia M."/>
            <person name="Morin E."/>
            <person name="Andreopoulos B."/>
            <person name="Barry K.W."/>
            <person name="Bonito G."/>
            <person name="Buee M."/>
            <person name="Carver A."/>
            <person name="Chen C."/>
            <person name="Cichocki N."/>
            <person name="Clum A."/>
            <person name="Culley D."/>
            <person name="Crous P.W."/>
            <person name="Fauchery L."/>
            <person name="Girlanda M."/>
            <person name="Hayes R.D."/>
            <person name="Keri Z."/>
            <person name="LaButti K."/>
            <person name="Lipzen A."/>
            <person name="Lombard V."/>
            <person name="Magnuson J."/>
            <person name="Maillard F."/>
            <person name="Murat C."/>
            <person name="Nolan M."/>
            <person name="Ohm R.A."/>
            <person name="Pangilinan J."/>
            <person name="Pereira M.F."/>
            <person name="Perotto S."/>
            <person name="Peter M."/>
            <person name="Pfister S."/>
            <person name="Riley R."/>
            <person name="Sitrit Y."/>
            <person name="Stielow J.B."/>
            <person name="Szollosi G."/>
            <person name="Zifcakova L."/>
            <person name="Stursova M."/>
            <person name="Spatafora J.W."/>
            <person name="Tedersoo L."/>
            <person name="Vaario L.M."/>
            <person name="Yamada A."/>
            <person name="Yan M."/>
            <person name="Wang P."/>
            <person name="Xu J."/>
            <person name="Bruns T."/>
            <person name="Baldrian P."/>
            <person name="Vilgalys R."/>
            <person name="Dunand C."/>
            <person name="Henrissat B."/>
            <person name="Grigoriev I.V."/>
            <person name="Hibbett D."/>
            <person name="Nagy L.G."/>
            <person name="Martin F.M."/>
        </authorList>
    </citation>
    <scope>NUCLEOTIDE SEQUENCE</scope>
    <source>
        <strain evidence="7">UH-Tt-Lm1</strain>
    </source>
</reference>
<dbReference type="GO" id="GO:0004521">
    <property type="term" value="F:RNA endonuclease activity"/>
    <property type="evidence" value="ECO:0007669"/>
    <property type="project" value="InterPro"/>
</dbReference>
<evidence type="ECO:0000256" key="2">
    <source>
        <dbReference type="ARBA" id="ARBA00022759"/>
    </source>
</evidence>
<keyword evidence="8" id="KW-1185">Reference proteome</keyword>
<reference evidence="7" key="2">
    <citation type="submission" date="2020-11" db="EMBL/GenBank/DDBJ databases">
        <authorList>
            <consortium name="DOE Joint Genome Institute"/>
            <person name="Kuo A."/>
            <person name="Miyauchi S."/>
            <person name="Kiss E."/>
            <person name="Drula E."/>
            <person name="Kohler A."/>
            <person name="Sanchez-Garcia M."/>
            <person name="Andreopoulos B."/>
            <person name="Barry K.W."/>
            <person name="Bonito G."/>
            <person name="Buee M."/>
            <person name="Carver A."/>
            <person name="Chen C."/>
            <person name="Cichocki N."/>
            <person name="Clum A."/>
            <person name="Culley D."/>
            <person name="Crous P.W."/>
            <person name="Fauchery L."/>
            <person name="Girlanda M."/>
            <person name="Hayes R."/>
            <person name="Keri Z."/>
            <person name="Labutti K."/>
            <person name="Lipzen A."/>
            <person name="Lombard V."/>
            <person name="Magnuson J."/>
            <person name="Maillard F."/>
            <person name="Morin E."/>
            <person name="Murat C."/>
            <person name="Nolan M."/>
            <person name="Ohm R."/>
            <person name="Pangilinan J."/>
            <person name="Pereira M."/>
            <person name="Perotto S."/>
            <person name="Peter M."/>
            <person name="Riley R."/>
            <person name="Sitrit Y."/>
            <person name="Stielow B."/>
            <person name="Szollosi G."/>
            <person name="Zifcakova L."/>
            <person name="Stursova M."/>
            <person name="Spatafora J.W."/>
            <person name="Tedersoo L."/>
            <person name="Vaario L.-M."/>
            <person name="Yamada A."/>
            <person name="Yan M."/>
            <person name="Wang P."/>
            <person name="Xu J."/>
            <person name="Bruns T."/>
            <person name="Baldrian P."/>
            <person name="Vilgalys R."/>
            <person name="Henrissat B."/>
            <person name="Grigoriev I.V."/>
            <person name="Hibbett D."/>
            <person name="Nagy L.G."/>
            <person name="Martin F.M."/>
        </authorList>
    </citation>
    <scope>NUCLEOTIDE SEQUENCE</scope>
    <source>
        <strain evidence="7">UH-Tt-Lm1</strain>
    </source>
</reference>
<proteinExistence type="predicted"/>
<name>A0A9P6LAV8_9AGAM</name>
<dbReference type="PANTHER" id="PTHR42104">
    <property type="entry name" value="EXTRACELLULAR GUANYL-SPECIFIC RIBONUCLEASE RNTA (AFU_ORTHOLOGUE AFUA_4G03230)"/>
    <property type="match status" value="1"/>
</dbReference>
<dbReference type="InterPro" id="IPR000026">
    <property type="entry name" value="N1-like"/>
</dbReference>
<keyword evidence="3" id="KW-0378">Hydrolase</keyword>
<dbReference type="SUPFAM" id="SSF53933">
    <property type="entry name" value="Microbial ribonucleases"/>
    <property type="match status" value="1"/>
</dbReference>
<evidence type="ECO:0000313" key="7">
    <source>
        <dbReference type="EMBL" id="KAF9790608.1"/>
    </source>
</evidence>
<dbReference type="Gene3D" id="3.10.450.30">
    <property type="entry name" value="Microbial ribonucleases"/>
    <property type="match status" value="1"/>
</dbReference>
<evidence type="ECO:0000256" key="1">
    <source>
        <dbReference type="ARBA" id="ARBA00022722"/>
    </source>
</evidence>
<evidence type="ECO:0000256" key="3">
    <source>
        <dbReference type="ARBA" id="ARBA00022801"/>
    </source>
</evidence>
<evidence type="ECO:0000256" key="4">
    <source>
        <dbReference type="ARBA" id="ARBA00023157"/>
    </source>
</evidence>
<dbReference type="GO" id="GO:0016787">
    <property type="term" value="F:hydrolase activity"/>
    <property type="evidence" value="ECO:0007669"/>
    <property type="project" value="UniProtKB-KW"/>
</dbReference>
<dbReference type="PANTHER" id="PTHR42104:SF1">
    <property type="entry name" value="EXTRACELLULAR GUANYL-SPECIFIC RIBONUCLEASE RNTA (AFU_ORTHOLOGUE AFUA_4G03230)"/>
    <property type="match status" value="1"/>
</dbReference>
<keyword evidence="5" id="KW-0456">Lyase</keyword>
<dbReference type="GO" id="GO:0003723">
    <property type="term" value="F:RNA binding"/>
    <property type="evidence" value="ECO:0007669"/>
    <property type="project" value="InterPro"/>
</dbReference>
<evidence type="ECO:0000256" key="5">
    <source>
        <dbReference type="ARBA" id="ARBA00023239"/>
    </source>
</evidence>
<evidence type="ECO:0000313" key="8">
    <source>
        <dbReference type="Proteomes" id="UP000736335"/>
    </source>
</evidence>
<organism evidence="7 8">
    <name type="scientific">Thelephora terrestris</name>
    <dbReference type="NCBI Taxonomy" id="56493"/>
    <lineage>
        <taxon>Eukaryota</taxon>
        <taxon>Fungi</taxon>
        <taxon>Dikarya</taxon>
        <taxon>Basidiomycota</taxon>
        <taxon>Agaricomycotina</taxon>
        <taxon>Agaricomycetes</taxon>
        <taxon>Thelephorales</taxon>
        <taxon>Thelephoraceae</taxon>
        <taxon>Thelephora</taxon>
    </lineage>
</organism>
<feature type="signal peptide" evidence="6">
    <location>
        <begin position="1"/>
        <end position="18"/>
    </location>
</feature>
<comment type="caution">
    <text evidence="7">The sequence shown here is derived from an EMBL/GenBank/DDBJ whole genome shotgun (WGS) entry which is preliminary data.</text>
</comment>
<dbReference type="GO" id="GO:0016829">
    <property type="term" value="F:lyase activity"/>
    <property type="evidence" value="ECO:0007669"/>
    <property type="project" value="UniProtKB-KW"/>
</dbReference>
<keyword evidence="1" id="KW-0540">Nuclease</keyword>
<dbReference type="EMBL" id="WIUZ02000002">
    <property type="protein sequence ID" value="KAF9790608.1"/>
    <property type="molecule type" value="Genomic_DNA"/>
</dbReference>
<dbReference type="OrthoDB" id="5425539at2759"/>
<dbReference type="Pfam" id="PF00545">
    <property type="entry name" value="Ribonuclease"/>
    <property type="match status" value="1"/>
</dbReference>
<keyword evidence="6" id="KW-0732">Signal</keyword>
<dbReference type="AlphaFoldDB" id="A0A9P6LAV8"/>
<keyword evidence="4" id="KW-1015">Disulfide bond</keyword>
<sequence>MQFRLIALLTLAVASVNGAAHYKRSGTCTCAGNSYTGSATQNAITKAGSGPFGGYPHQYKNYEGFTFSCSGPTFYEFPILASGALFNGSTGPGPDRVVYDNSGGFCGCITHTGATGNNFLQCTS</sequence>
<keyword evidence="2" id="KW-0255">Endonuclease</keyword>
<accession>A0A9P6LAV8</accession>